<feature type="region of interest" description="Disordered" evidence="1">
    <location>
        <begin position="509"/>
        <end position="528"/>
    </location>
</feature>
<reference evidence="2 3" key="1">
    <citation type="submission" date="2013-03" db="EMBL/GenBank/DDBJ databases">
        <title>The Genome Sequence of Cladophialophora carrionii CBS 160.54.</title>
        <authorList>
            <consortium name="The Broad Institute Genomics Platform"/>
            <person name="Cuomo C."/>
            <person name="de Hoog S."/>
            <person name="Gorbushina A."/>
            <person name="Walker B."/>
            <person name="Young S.K."/>
            <person name="Zeng Q."/>
            <person name="Gargeya S."/>
            <person name="Fitzgerald M."/>
            <person name="Haas B."/>
            <person name="Abouelleil A."/>
            <person name="Allen A.W."/>
            <person name="Alvarado L."/>
            <person name="Arachchi H.M."/>
            <person name="Berlin A.M."/>
            <person name="Chapman S.B."/>
            <person name="Gainer-Dewar J."/>
            <person name="Goldberg J."/>
            <person name="Griggs A."/>
            <person name="Gujja S."/>
            <person name="Hansen M."/>
            <person name="Howarth C."/>
            <person name="Imamovic A."/>
            <person name="Ireland A."/>
            <person name="Larimer J."/>
            <person name="McCowan C."/>
            <person name="Murphy C."/>
            <person name="Pearson M."/>
            <person name="Poon T.W."/>
            <person name="Priest M."/>
            <person name="Roberts A."/>
            <person name="Saif S."/>
            <person name="Shea T."/>
            <person name="Sisk P."/>
            <person name="Sykes S."/>
            <person name="Wortman J."/>
            <person name="Nusbaum C."/>
            <person name="Birren B."/>
        </authorList>
    </citation>
    <scope>NUCLEOTIDE SEQUENCE [LARGE SCALE GENOMIC DNA]</scope>
    <source>
        <strain evidence="2 3">CBS 160.54</strain>
    </source>
</reference>
<dbReference type="RefSeq" id="XP_008722293.1">
    <property type="nucleotide sequence ID" value="XM_008724071.1"/>
</dbReference>
<accession>V9DMT1</accession>
<organism evidence="2 3">
    <name type="scientific">Cladophialophora carrionii CBS 160.54</name>
    <dbReference type="NCBI Taxonomy" id="1279043"/>
    <lineage>
        <taxon>Eukaryota</taxon>
        <taxon>Fungi</taxon>
        <taxon>Dikarya</taxon>
        <taxon>Ascomycota</taxon>
        <taxon>Pezizomycotina</taxon>
        <taxon>Eurotiomycetes</taxon>
        <taxon>Chaetothyriomycetidae</taxon>
        <taxon>Chaetothyriales</taxon>
        <taxon>Herpotrichiellaceae</taxon>
        <taxon>Cladophialophora</taxon>
    </lineage>
</organism>
<dbReference type="GeneID" id="19979161"/>
<feature type="compositionally biased region" description="Low complexity" evidence="1">
    <location>
        <begin position="471"/>
        <end position="487"/>
    </location>
</feature>
<name>V9DMT1_9EURO</name>
<feature type="region of interest" description="Disordered" evidence="1">
    <location>
        <begin position="453"/>
        <end position="491"/>
    </location>
</feature>
<dbReference type="VEuPathDB" id="FungiDB:G647_00668"/>
<dbReference type="AlphaFoldDB" id="V9DMT1"/>
<feature type="compositionally biased region" description="Polar residues" evidence="1">
    <location>
        <begin position="116"/>
        <end position="136"/>
    </location>
</feature>
<feature type="compositionally biased region" description="Basic and acidic residues" evidence="1">
    <location>
        <begin position="171"/>
        <end position="182"/>
    </location>
</feature>
<evidence type="ECO:0000313" key="3">
    <source>
        <dbReference type="Proteomes" id="UP000030678"/>
    </source>
</evidence>
<feature type="region of interest" description="Disordered" evidence="1">
    <location>
        <begin position="660"/>
        <end position="793"/>
    </location>
</feature>
<dbReference type="EMBL" id="KB822697">
    <property type="protein sequence ID" value="ETI28219.1"/>
    <property type="molecule type" value="Genomic_DNA"/>
</dbReference>
<feature type="region of interest" description="Disordered" evidence="1">
    <location>
        <begin position="149"/>
        <end position="183"/>
    </location>
</feature>
<feature type="compositionally biased region" description="Polar residues" evidence="1">
    <location>
        <begin position="318"/>
        <end position="340"/>
    </location>
</feature>
<feature type="compositionally biased region" description="Polar residues" evidence="1">
    <location>
        <begin position="278"/>
        <end position="290"/>
    </location>
</feature>
<proteinExistence type="predicted"/>
<dbReference type="OrthoDB" id="5204833at2759"/>
<feature type="compositionally biased region" description="Basic and acidic residues" evidence="1">
    <location>
        <begin position="72"/>
        <end position="83"/>
    </location>
</feature>
<gene>
    <name evidence="2" type="ORF">G647_00668</name>
</gene>
<evidence type="ECO:0000256" key="1">
    <source>
        <dbReference type="SAM" id="MobiDB-lite"/>
    </source>
</evidence>
<feature type="region of interest" description="Disordered" evidence="1">
    <location>
        <begin position="63"/>
        <end position="136"/>
    </location>
</feature>
<dbReference type="HOGENOM" id="CLU_354511_0_0_1"/>
<sequence>MAVPRRRSARLSAAQQERASPRKPTSAIQLESLVERDETPLEEPPSIDNVLATPTSIAKMSQLSRLSVLKTPKTEPRPDRGEMHPQLLHQTTAKEPDSGLKLGFVDPPPQPPHSVASAQNTPSRTRSSNAKLSSTTFDFNFGSESALSNEAQKMMDSVREEAARIKAQMQAEREAQKQKDSDAEAAFGGINAAGRKIAKPKGKAGRFSDIHMAQFKKMDSIANHPSAFRSKRPGFAQPTTQSLKRSGSKAGLDEVDRPRTAGKGTPGRKPPPFLGRPTSVSPFKSVPQQPERTEKPAQVKRARHSEFHDVSASRASEHSQTARPVTHPSAVSSHLLSPTKASLARAANSQIPVASPKKTPGLTRTTSMKSLRATPAVPNARPSTSHGVGSNKAATKIPHFQLSLERPLPSLPNESCSSSQLALEQPSKLVPCLPAPSNTSSFASRLPKLSGLKSILRSPRKNESPALTKEASATPRRPTTATATSATGSIKKVDFTPSVKSRYAVKLAAGSPSPAKLPQQLTPGHALAPAIPYDPAAYTIDDEDGWEDAEDASSEIEYPMLPGTSSSPGSPVKADNSFINKAKEHNRRESKEFKSIFTTLHHPSRTSAPSTLTSVNTTINKNYAPAYANKVMRSPSNVNFSNPSPSTIRRVRTSGVTTVIQPFEDTDVKTMPHGLPGKKRRRASEDQQDTDEESGKENRRASIMPSVPGGWCDSTHNDDEEQDEGEKRGGKRMRMAPSPDKMSVVAADKTSPVKKPRQSSARELAKQTAKERKGGRLMSLSRLNFLSQPKQRG</sequence>
<feature type="compositionally biased region" description="Basic and acidic residues" evidence="1">
    <location>
        <begin position="763"/>
        <end position="774"/>
    </location>
</feature>
<feature type="region of interest" description="Disordered" evidence="1">
    <location>
        <begin position="221"/>
        <end position="392"/>
    </location>
</feature>
<evidence type="ECO:0008006" key="4">
    <source>
        <dbReference type="Google" id="ProtNLM"/>
    </source>
</evidence>
<protein>
    <recommendedName>
        <fullName evidence="4">Erythromycin esterase</fullName>
    </recommendedName>
</protein>
<feature type="region of interest" description="Disordered" evidence="1">
    <location>
        <begin position="1"/>
        <end position="49"/>
    </location>
</feature>
<feature type="compositionally biased region" description="Polar residues" evidence="1">
    <location>
        <begin position="781"/>
        <end position="793"/>
    </location>
</feature>
<evidence type="ECO:0000313" key="2">
    <source>
        <dbReference type="EMBL" id="ETI28219.1"/>
    </source>
</evidence>
<dbReference type="Proteomes" id="UP000030678">
    <property type="component" value="Unassembled WGS sequence"/>
</dbReference>
<feature type="compositionally biased region" description="Basic and acidic residues" evidence="1">
    <location>
        <begin position="304"/>
        <end position="317"/>
    </location>
</feature>